<sequence>MSAALLGSPRLRRGDLSRPPVRIVHLGLGAFHRAHQAWYTARAADASEWGIAAFTGRGPETARVLAEQDGVYTLVERGAAHDRFEIIGSIVETRDASETTALRRLVSDPAVTVVTLTVTEKGYRLGPDGTLDPGDADVRADIATLQAASRGGGVPDGALRTMPARLFWALDGRFALRDDAIIAVVSCDNLPGNGAAARAAIEGVATVVHGSVPAWLDAGVDWIETSIDRITPRTTTRDLAIVEENCRYVDRSPVVTEPFSSWILSGEFRAARPSWETAGAEFVEELAPFESRKLWMLNGAHSLLAYAGILRGHDTVAGAMADPICASMVNDLWDLDESILRTFDAELAVDEYRAALVARFENPAIVHQLRQIAADGSVKLRVRIADPILRARAAGGAGDAGLRVIAAWIRFVRDELARGHAIDDVAADELARRAASEDPIAALLGMIASELADDPHSLARVRAQVGEGVAIG</sequence>
<dbReference type="InterPro" id="IPR036291">
    <property type="entry name" value="NAD(P)-bd_dom_sf"/>
</dbReference>
<protein>
    <submittedName>
        <fullName evidence="5">Mannitol dehydrogenase</fullName>
    </submittedName>
</protein>
<keyword evidence="6" id="KW-1185">Reference proteome</keyword>
<accession>A0A9W6HQP7</accession>
<dbReference type="EMBL" id="BSET01000001">
    <property type="protein sequence ID" value="GLK01108.1"/>
    <property type="molecule type" value="Genomic_DNA"/>
</dbReference>
<dbReference type="SUPFAM" id="SSF48179">
    <property type="entry name" value="6-phosphogluconate dehydrogenase C-terminal domain-like"/>
    <property type="match status" value="1"/>
</dbReference>
<dbReference type="PANTHER" id="PTHR43362:SF1">
    <property type="entry name" value="MANNITOL DEHYDROGENASE 2-RELATED"/>
    <property type="match status" value="1"/>
</dbReference>
<dbReference type="InterPro" id="IPR050988">
    <property type="entry name" value="Mannitol_DH/Oxidoreductase"/>
</dbReference>
<evidence type="ECO:0000313" key="5">
    <source>
        <dbReference type="EMBL" id="GLK01108.1"/>
    </source>
</evidence>
<name>A0A9W6HQP7_9MICO</name>
<evidence type="ECO:0000259" key="4">
    <source>
        <dbReference type="Pfam" id="PF08125"/>
    </source>
</evidence>
<keyword evidence="1" id="KW-0560">Oxidoreductase</keyword>
<gene>
    <name evidence="5" type="ORF">GCM10017596_08230</name>
</gene>
<reference evidence="5" key="2">
    <citation type="submission" date="2023-01" db="EMBL/GenBank/DDBJ databases">
        <authorList>
            <person name="Sun Q."/>
            <person name="Evtushenko L."/>
        </authorList>
    </citation>
    <scope>NUCLEOTIDE SEQUENCE</scope>
    <source>
        <strain evidence="5">VKM Ac-1958</strain>
    </source>
</reference>
<dbReference type="GO" id="GO:0008926">
    <property type="term" value="F:mannitol-1-phosphate 5-dehydrogenase activity"/>
    <property type="evidence" value="ECO:0007669"/>
    <property type="project" value="UniProtKB-EC"/>
</dbReference>
<comment type="caution">
    <text evidence="5">The sequence shown here is derived from an EMBL/GenBank/DDBJ whole genome shotgun (WGS) entry which is preliminary data.</text>
</comment>
<dbReference type="InterPro" id="IPR013328">
    <property type="entry name" value="6PGD_dom2"/>
</dbReference>
<dbReference type="Proteomes" id="UP001142325">
    <property type="component" value="Unassembled WGS sequence"/>
</dbReference>
<feature type="domain" description="Mannitol dehydrogenase N-terminal" evidence="3">
    <location>
        <begin position="22"/>
        <end position="276"/>
    </location>
</feature>
<dbReference type="PANTHER" id="PTHR43362">
    <property type="entry name" value="MANNITOL DEHYDROGENASE DSF1-RELATED"/>
    <property type="match status" value="1"/>
</dbReference>
<dbReference type="InterPro" id="IPR013118">
    <property type="entry name" value="Mannitol_DH_C"/>
</dbReference>
<feature type="domain" description="Mannitol dehydrogenase C-terminal" evidence="4">
    <location>
        <begin position="286"/>
        <end position="464"/>
    </location>
</feature>
<evidence type="ECO:0000313" key="6">
    <source>
        <dbReference type="Proteomes" id="UP001142325"/>
    </source>
</evidence>
<dbReference type="InterPro" id="IPR000669">
    <property type="entry name" value="Mannitol_DH"/>
</dbReference>
<dbReference type="Gene3D" id="3.40.50.720">
    <property type="entry name" value="NAD(P)-binding Rossmann-like Domain"/>
    <property type="match status" value="1"/>
</dbReference>
<dbReference type="SUPFAM" id="SSF51735">
    <property type="entry name" value="NAD(P)-binding Rossmann-fold domains"/>
    <property type="match status" value="1"/>
</dbReference>
<dbReference type="Pfam" id="PF08125">
    <property type="entry name" value="Mannitol_dh_C"/>
    <property type="match status" value="1"/>
</dbReference>
<dbReference type="InterPro" id="IPR013131">
    <property type="entry name" value="Mannitol_DH_N"/>
</dbReference>
<evidence type="ECO:0000256" key="2">
    <source>
        <dbReference type="ARBA" id="ARBA00048615"/>
    </source>
</evidence>
<evidence type="ECO:0000256" key="1">
    <source>
        <dbReference type="ARBA" id="ARBA00023002"/>
    </source>
</evidence>
<organism evidence="5 6">
    <name type="scientific">Microbacterium keratanolyticum</name>
    <dbReference type="NCBI Taxonomy" id="67574"/>
    <lineage>
        <taxon>Bacteria</taxon>
        <taxon>Bacillati</taxon>
        <taxon>Actinomycetota</taxon>
        <taxon>Actinomycetes</taxon>
        <taxon>Micrococcales</taxon>
        <taxon>Microbacteriaceae</taxon>
        <taxon>Microbacterium</taxon>
    </lineage>
</organism>
<dbReference type="AlphaFoldDB" id="A0A9W6HQP7"/>
<dbReference type="Pfam" id="PF01232">
    <property type="entry name" value="Mannitol_dh"/>
    <property type="match status" value="1"/>
</dbReference>
<comment type="catalytic activity">
    <reaction evidence="2">
        <text>D-mannitol 1-phosphate + NAD(+) = beta-D-fructose 6-phosphate + NADH + H(+)</text>
        <dbReference type="Rhea" id="RHEA:19661"/>
        <dbReference type="ChEBI" id="CHEBI:15378"/>
        <dbReference type="ChEBI" id="CHEBI:57540"/>
        <dbReference type="ChEBI" id="CHEBI:57634"/>
        <dbReference type="ChEBI" id="CHEBI:57945"/>
        <dbReference type="ChEBI" id="CHEBI:61381"/>
        <dbReference type="EC" id="1.1.1.17"/>
    </reaction>
</comment>
<evidence type="ECO:0000259" key="3">
    <source>
        <dbReference type="Pfam" id="PF01232"/>
    </source>
</evidence>
<dbReference type="InterPro" id="IPR008927">
    <property type="entry name" value="6-PGluconate_DH-like_C_sf"/>
</dbReference>
<dbReference type="PRINTS" id="PR00084">
    <property type="entry name" value="MTLDHDRGNASE"/>
</dbReference>
<proteinExistence type="predicted"/>
<reference evidence="5" key="1">
    <citation type="journal article" date="2014" name="Int. J. Syst. Evol. Microbiol.">
        <title>Complete genome sequence of Corynebacterium casei LMG S-19264T (=DSM 44701T), isolated from a smear-ripened cheese.</title>
        <authorList>
            <consortium name="US DOE Joint Genome Institute (JGI-PGF)"/>
            <person name="Walter F."/>
            <person name="Albersmeier A."/>
            <person name="Kalinowski J."/>
            <person name="Ruckert C."/>
        </authorList>
    </citation>
    <scope>NUCLEOTIDE SEQUENCE</scope>
    <source>
        <strain evidence="5">VKM Ac-1958</strain>
    </source>
</reference>
<dbReference type="Gene3D" id="1.10.1040.10">
    <property type="entry name" value="N-(1-d-carboxylethyl)-l-norvaline Dehydrogenase, domain 2"/>
    <property type="match status" value="1"/>
</dbReference>